<dbReference type="OrthoDB" id="3208998at2"/>
<dbReference type="PANTHER" id="PTHR43833:SF8">
    <property type="entry name" value="TRK SYSTEM POTASSIUM UPTAKE PROTEIN TRKA"/>
    <property type="match status" value="1"/>
</dbReference>
<feature type="domain" description="RCK C-terminal" evidence="6">
    <location>
        <begin position="134"/>
        <end position="215"/>
    </location>
</feature>
<organism evidence="7 9">
    <name type="scientific">Wenjunlia vitaminophila</name>
    <name type="common">Streptomyces vitaminophilus</name>
    <dbReference type="NCBI Taxonomy" id="76728"/>
    <lineage>
        <taxon>Bacteria</taxon>
        <taxon>Bacillati</taxon>
        <taxon>Actinomycetota</taxon>
        <taxon>Actinomycetes</taxon>
        <taxon>Kitasatosporales</taxon>
        <taxon>Streptomycetaceae</taxon>
        <taxon>Wenjunlia</taxon>
    </lineage>
</organism>
<evidence type="ECO:0000256" key="1">
    <source>
        <dbReference type="ARBA" id="ARBA00017378"/>
    </source>
</evidence>
<dbReference type="EMBL" id="LLZU01000005">
    <property type="protein sequence ID" value="KRV50775.1"/>
    <property type="molecule type" value="Genomic_DNA"/>
</dbReference>
<dbReference type="Proteomes" id="UP000050867">
    <property type="component" value="Unassembled WGS sequence"/>
</dbReference>
<evidence type="ECO:0000259" key="5">
    <source>
        <dbReference type="PROSITE" id="PS51201"/>
    </source>
</evidence>
<dbReference type="PRINTS" id="PR00335">
    <property type="entry name" value="KUPTAKETRKA"/>
</dbReference>
<dbReference type="InterPro" id="IPR050721">
    <property type="entry name" value="Trk_Ktr_HKT_K-transport"/>
</dbReference>
<keyword evidence="2" id="KW-0813">Transport</keyword>
<evidence type="ECO:0000259" key="6">
    <source>
        <dbReference type="PROSITE" id="PS51202"/>
    </source>
</evidence>
<evidence type="ECO:0000313" key="7">
    <source>
        <dbReference type="EMBL" id="KRV50766.1"/>
    </source>
</evidence>
<evidence type="ECO:0000256" key="3">
    <source>
        <dbReference type="ARBA" id="ARBA00022958"/>
    </source>
</evidence>
<reference evidence="7 9" key="1">
    <citation type="submission" date="2015-10" db="EMBL/GenBank/DDBJ databases">
        <title>Draft genome sequence of pyrrolomycin-producing Streptomyces vitaminophilus.</title>
        <authorList>
            <person name="Graham D.E."/>
            <person name="Mahan K.M."/>
            <person name="Klingeman D.M."/>
            <person name="Hettich R.L."/>
            <person name="Parry R.J."/>
        </authorList>
    </citation>
    <scope>NUCLEOTIDE SEQUENCE [LARGE SCALE GENOMIC DNA]</scope>
    <source>
        <strain evidence="7 9">ATCC 31673</strain>
    </source>
</reference>
<evidence type="ECO:0000313" key="9">
    <source>
        <dbReference type="Proteomes" id="UP000050867"/>
    </source>
</evidence>
<dbReference type="PROSITE" id="PS51202">
    <property type="entry name" value="RCK_C"/>
    <property type="match status" value="1"/>
</dbReference>
<sequence>MRVLIAGCGRVGSTLATQLAAERHDVQVIDERTGARQALPPAFPGHFHQGDGTNDQVLRSAGIEHADGFVAATSDDTANLAMTRSAKQVHRVPIVVARLNDPSQTDTYVGLGIHTVAGAHWTVFQMHQMLLHRHLTPELTFGNGETLLIRSQPPRYLAGRRITAFEVDGEIRVVEVTRTGRSHIPSVDMAIQPGDLITFAVAATALHHLQGFLDRQLGT</sequence>
<dbReference type="InterPro" id="IPR036291">
    <property type="entry name" value="NAD(P)-bd_dom_sf"/>
</dbReference>
<dbReference type="STRING" id="76728.AQ490_16485"/>
<keyword evidence="3" id="KW-0630">Potassium</keyword>
<dbReference type="SUPFAM" id="SSF51735">
    <property type="entry name" value="NAD(P)-binding Rossmann-fold domains"/>
    <property type="match status" value="1"/>
</dbReference>
<keyword evidence="2" id="KW-0633">Potassium transport</keyword>
<dbReference type="InterPro" id="IPR006037">
    <property type="entry name" value="RCK_C"/>
</dbReference>
<dbReference type="Gene3D" id="3.40.50.720">
    <property type="entry name" value="NAD(P)-binding Rossmann-like Domain"/>
    <property type="match status" value="1"/>
</dbReference>
<evidence type="ECO:0000256" key="2">
    <source>
        <dbReference type="ARBA" id="ARBA00022538"/>
    </source>
</evidence>
<dbReference type="PROSITE" id="PS51201">
    <property type="entry name" value="RCK_N"/>
    <property type="match status" value="1"/>
</dbReference>
<dbReference type="AlphaFoldDB" id="A0A0T6LXC6"/>
<dbReference type="InterPro" id="IPR036721">
    <property type="entry name" value="RCK_C_sf"/>
</dbReference>
<accession>A0A0T6LXC6</accession>
<dbReference type="eggNOG" id="COG0569">
    <property type="taxonomic scope" value="Bacteria"/>
</dbReference>
<dbReference type="GO" id="GO:0015079">
    <property type="term" value="F:potassium ion transmembrane transporter activity"/>
    <property type="evidence" value="ECO:0007669"/>
    <property type="project" value="InterPro"/>
</dbReference>
<feature type="domain" description="RCK N-terminal" evidence="5">
    <location>
        <begin position="1"/>
        <end position="118"/>
    </location>
</feature>
<dbReference type="EMBL" id="LLZU01000005">
    <property type="protein sequence ID" value="KRV50766.1"/>
    <property type="molecule type" value="Genomic_DNA"/>
</dbReference>
<keyword evidence="2" id="KW-0406">Ion transport</keyword>
<comment type="caution">
    <text evidence="7">The sequence shown here is derived from an EMBL/GenBank/DDBJ whole genome shotgun (WGS) entry which is preliminary data.</text>
</comment>
<dbReference type="SUPFAM" id="SSF116726">
    <property type="entry name" value="TrkA C-terminal domain-like"/>
    <property type="match status" value="1"/>
</dbReference>
<name>A0A0T6LXC6_WENVI</name>
<dbReference type="PANTHER" id="PTHR43833">
    <property type="entry name" value="POTASSIUM CHANNEL PROTEIN 2-RELATED-RELATED"/>
    <property type="match status" value="1"/>
</dbReference>
<gene>
    <name evidence="7" type="ORF">AQ490_16485</name>
    <name evidence="8" type="ORF">AQ490_16830</name>
</gene>
<dbReference type="Gene3D" id="3.30.70.1450">
    <property type="entry name" value="Regulator of K+ conductance, C-terminal domain"/>
    <property type="match status" value="1"/>
</dbReference>
<dbReference type="Pfam" id="PF02254">
    <property type="entry name" value="TrkA_N"/>
    <property type="match status" value="1"/>
</dbReference>
<evidence type="ECO:0000313" key="8">
    <source>
        <dbReference type="EMBL" id="KRV50775.1"/>
    </source>
</evidence>
<keyword evidence="4" id="KW-0520">NAD</keyword>
<evidence type="ECO:0000256" key="4">
    <source>
        <dbReference type="ARBA" id="ARBA00023027"/>
    </source>
</evidence>
<protein>
    <recommendedName>
        <fullName evidence="1">Trk system potassium uptake protein TrkA</fullName>
    </recommendedName>
</protein>
<dbReference type="GO" id="GO:0005886">
    <property type="term" value="C:plasma membrane"/>
    <property type="evidence" value="ECO:0007669"/>
    <property type="project" value="InterPro"/>
</dbReference>
<dbReference type="RefSeq" id="WP_026219850.1">
    <property type="nucleotide sequence ID" value="NZ_LLZU01000005.1"/>
</dbReference>
<dbReference type="InterPro" id="IPR006036">
    <property type="entry name" value="K_uptake_TrkA"/>
</dbReference>
<proteinExistence type="predicted"/>
<keyword evidence="9" id="KW-1185">Reference proteome</keyword>
<dbReference type="InterPro" id="IPR003148">
    <property type="entry name" value="RCK_N"/>
</dbReference>